<dbReference type="Proteomes" id="UP000000753">
    <property type="component" value="Chromosome"/>
</dbReference>
<dbReference type="HOGENOM" id="CLU_3140623_0_0_6"/>
<accession>B8CR11</accession>
<name>B8CR11_SHEPW</name>
<protein>
    <submittedName>
        <fullName evidence="1">Uncharacterized protein</fullName>
    </submittedName>
</protein>
<keyword evidence="2" id="KW-1185">Reference proteome</keyword>
<gene>
    <name evidence="1" type="ordered locus">swp_2962</name>
</gene>
<dbReference type="EMBL" id="CP000472">
    <property type="protein sequence ID" value="ACJ29683.1"/>
    <property type="molecule type" value="Genomic_DNA"/>
</dbReference>
<evidence type="ECO:0000313" key="1">
    <source>
        <dbReference type="EMBL" id="ACJ29683.1"/>
    </source>
</evidence>
<reference evidence="1 2" key="1">
    <citation type="journal article" date="2008" name="PLoS ONE">
        <title>Environmental adaptation: genomic analysis of the piezotolerant and psychrotolerant deep-sea iron reducing bacterium Shewanella piezotolerans WP3.</title>
        <authorList>
            <person name="Wang F."/>
            <person name="Wang J."/>
            <person name="Jian H."/>
            <person name="Zhang B."/>
            <person name="Li S."/>
            <person name="Wang F."/>
            <person name="Zeng X."/>
            <person name="Gao L."/>
            <person name="Bartlett D.H."/>
            <person name="Yu J."/>
            <person name="Hu S."/>
            <person name="Xiao X."/>
        </authorList>
    </citation>
    <scope>NUCLEOTIDE SEQUENCE [LARGE SCALE GENOMIC DNA]</scope>
    <source>
        <strain evidence="2">WP3 / JCM 13877</strain>
    </source>
</reference>
<dbReference type="AlphaFoldDB" id="B8CR11"/>
<dbReference type="KEGG" id="swp:swp_2962"/>
<dbReference type="STRING" id="225849.swp_2962"/>
<evidence type="ECO:0000313" key="2">
    <source>
        <dbReference type="Proteomes" id="UP000000753"/>
    </source>
</evidence>
<sequence>MENLWGSEKVKGLMLPLLSMVKRMLKRAYIYPVNTKEQRLIWVISRVCR</sequence>
<proteinExistence type="predicted"/>
<organism evidence="1 2">
    <name type="scientific">Shewanella piezotolerans (strain WP3 / JCM 13877)</name>
    <dbReference type="NCBI Taxonomy" id="225849"/>
    <lineage>
        <taxon>Bacteria</taxon>
        <taxon>Pseudomonadati</taxon>
        <taxon>Pseudomonadota</taxon>
        <taxon>Gammaproteobacteria</taxon>
        <taxon>Alteromonadales</taxon>
        <taxon>Shewanellaceae</taxon>
        <taxon>Shewanella</taxon>
    </lineage>
</organism>